<evidence type="ECO:0000256" key="4">
    <source>
        <dbReference type="ARBA" id="ARBA00022989"/>
    </source>
</evidence>
<feature type="transmembrane region" description="Helical" evidence="7">
    <location>
        <begin position="185"/>
        <end position="208"/>
    </location>
</feature>
<dbReference type="EMBL" id="BMOV01000005">
    <property type="protein sequence ID" value="GGO11788.1"/>
    <property type="molecule type" value="Genomic_DNA"/>
</dbReference>
<evidence type="ECO:0000313" key="8">
    <source>
        <dbReference type="EMBL" id="GGO11788.1"/>
    </source>
</evidence>
<feature type="transmembrane region" description="Helical" evidence="7">
    <location>
        <begin position="462"/>
        <end position="483"/>
    </location>
</feature>
<feature type="transmembrane region" description="Helical" evidence="7">
    <location>
        <begin position="310"/>
        <end position="331"/>
    </location>
</feature>
<dbReference type="InterPro" id="IPR001734">
    <property type="entry name" value="Na/solute_symporter"/>
</dbReference>
<keyword evidence="3 7" id="KW-0812">Transmembrane</keyword>
<organism evidence="8 9">
    <name type="scientific">Iodidimonas muriae</name>
    <dbReference type="NCBI Taxonomy" id="261467"/>
    <lineage>
        <taxon>Bacteria</taxon>
        <taxon>Pseudomonadati</taxon>
        <taxon>Pseudomonadota</taxon>
        <taxon>Alphaproteobacteria</taxon>
        <taxon>Iodidimonadales</taxon>
        <taxon>Iodidimonadaceae</taxon>
        <taxon>Iodidimonas</taxon>
    </lineage>
</organism>
<dbReference type="PANTHER" id="PTHR11819:SF195">
    <property type="entry name" value="SODIUM_GLUCOSE COTRANSPORTER 4"/>
    <property type="match status" value="1"/>
</dbReference>
<feature type="transmembrane region" description="Helical" evidence="7">
    <location>
        <begin position="363"/>
        <end position="384"/>
    </location>
</feature>
<comment type="subcellular location">
    <subcellularLocation>
        <location evidence="1">Membrane</location>
        <topology evidence="1">Multi-pass membrane protein</topology>
    </subcellularLocation>
</comment>
<dbReference type="PANTHER" id="PTHR11819">
    <property type="entry name" value="SOLUTE CARRIER FAMILY 5"/>
    <property type="match status" value="1"/>
</dbReference>
<evidence type="ECO:0000313" key="9">
    <source>
        <dbReference type="Proteomes" id="UP000602381"/>
    </source>
</evidence>
<feature type="transmembrane region" description="Helical" evidence="7">
    <location>
        <begin position="37"/>
        <end position="56"/>
    </location>
</feature>
<proteinExistence type="inferred from homology"/>
<accession>A0ABQ2LE69</accession>
<feature type="transmembrane region" description="Helical" evidence="7">
    <location>
        <begin position="119"/>
        <end position="145"/>
    </location>
</feature>
<keyword evidence="4 7" id="KW-1133">Transmembrane helix</keyword>
<evidence type="ECO:0000256" key="7">
    <source>
        <dbReference type="SAM" id="Phobius"/>
    </source>
</evidence>
<dbReference type="Gene3D" id="1.20.1730.10">
    <property type="entry name" value="Sodium/glucose cotransporter"/>
    <property type="match status" value="1"/>
</dbReference>
<dbReference type="InterPro" id="IPR038377">
    <property type="entry name" value="Na/Glc_symporter_sf"/>
</dbReference>
<reference evidence="9" key="1">
    <citation type="journal article" date="2019" name="Int. J. Syst. Evol. Microbiol.">
        <title>The Global Catalogue of Microorganisms (GCM) 10K type strain sequencing project: providing services to taxonomists for standard genome sequencing and annotation.</title>
        <authorList>
            <consortium name="The Broad Institute Genomics Platform"/>
            <consortium name="The Broad Institute Genome Sequencing Center for Infectious Disease"/>
            <person name="Wu L."/>
            <person name="Ma J."/>
        </authorList>
    </citation>
    <scope>NUCLEOTIDE SEQUENCE [LARGE SCALE GENOMIC DNA]</scope>
    <source>
        <strain evidence="9">JCM 17843</strain>
    </source>
</reference>
<feature type="transmembrane region" description="Helical" evidence="7">
    <location>
        <begin position="517"/>
        <end position="534"/>
    </location>
</feature>
<protein>
    <submittedName>
        <fullName evidence="8">Solute:sodium symporter (SSS) family transporter</fullName>
    </submittedName>
</protein>
<evidence type="ECO:0000256" key="6">
    <source>
        <dbReference type="RuleBase" id="RU362091"/>
    </source>
</evidence>
<dbReference type="CDD" id="cd10329">
    <property type="entry name" value="SLC5sbd_SGLT1-like"/>
    <property type="match status" value="1"/>
</dbReference>
<dbReference type="Proteomes" id="UP000602381">
    <property type="component" value="Unassembled WGS sequence"/>
</dbReference>
<feature type="transmembrane region" description="Helical" evidence="7">
    <location>
        <begin position="151"/>
        <end position="173"/>
    </location>
</feature>
<keyword evidence="9" id="KW-1185">Reference proteome</keyword>
<name>A0ABQ2LE69_9PROT</name>
<feature type="transmembrane region" description="Helical" evidence="7">
    <location>
        <begin position="279"/>
        <end position="298"/>
    </location>
</feature>
<keyword evidence="5 7" id="KW-0472">Membrane</keyword>
<evidence type="ECO:0000256" key="1">
    <source>
        <dbReference type="ARBA" id="ARBA00004141"/>
    </source>
</evidence>
<comment type="caution">
    <text evidence="8">The sequence shown here is derived from an EMBL/GenBank/DDBJ whole genome shotgun (WGS) entry which is preliminary data.</text>
</comment>
<feature type="transmembrane region" description="Helical" evidence="7">
    <location>
        <begin position="399"/>
        <end position="417"/>
    </location>
</feature>
<dbReference type="Pfam" id="PF00474">
    <property type="entry name" value="SSF"/>
    <property type="match status" value="1"/>
</dbReference>
<evidence type="ECO:0000256" key="3">
    <source>
        <dbReference type="ARBA" id="ARBA00022692"/>
    </source>
</evidence>
<dbReference type="NCBIfam" id="TIGR00813">
    <property type="entry name" value="sss"/>
    <property type="match status" value="1"/>
</dbReference>
<feature type="transmembrane region" description="Helical" evidence="7">
    <location>
        <begin position="6"/>
        <end position="25"/>
    </location>
</feature>
<feature type="transmembrane region" description="Helical" evidence="7">
    <location>
        <begin position="228"/>
        <end position="246"/>
    </location>
</feature>
<dbReference type="PROSITE" id="PS50283">
    <property type="entry name" value="NA_SOLUT_SYMP_3"/>
    <property type="match status" value="1"/>
</dbReference>
<gene>
    <name evidence="8" type="ORF">GCM10007972_15860</name>
</gene>
<dbReference type="RefSeq" id="WP_150005769.1">
    <property type="nucleotide sequence ID" value="NZ_BMOV01000005.1"/>
</dbReference>
<feature type="transmembrane region" description="Helical" evidence="7">
    <location>
        <begin position="424"/>
        <end position="442"/>
    </location>
</feature>
<evidence type="ECO:0000256" key="2">
    <source>
        <dbReference type="ARBA" id="ARBA00006434"/>
    </source>
</evidence>
<sequence length="535" mass="57320">MEFLDWVVVAGYFVLVFGVAIFAGIREKKADSKDFFLAGRNVGWFVIGGSLFASNIGSEHLVGLAGTGAASGVAVAQFEILAGLILLLLGWLFVPFYLRSGVFTMPEFLEKRYSEGPRLYLAIISIIGYVLTKISVTIAAGGIVFEALMGIDFWTGALIVVVATGVYTIWGGLRAVLYTDVLQMFVLLFGAVSVTWLGLSAVGGWGALRVEAGETVFSLWRPLSDPDFPWTGILFGAPILGVWYWCTDQYIVQRVLSAHGIEDARRGTIFAAYLKQLPLFLFVVPGIIAAVLAARGAITLDNSDAALPTLVAALLPVGLKGLVVAGLLAALMSSLSSVFNSCSTIVTMDIFKRFRPHAEESQLVLVGRLSTGALVILGLLWIPFISRISGQIYTYLQSIQAYISPPIAAVFLVGILWSRANARGAAWALFVGFVLGVGRLVLELSKAHLDGIWLVAATANFLHVAIVLFLLCVAVLVGVSLLLPEQSVRKSGLTFATVFGSQDATGRLLSGNIKRDIGLSVGVLAVVAMLWIYFS</sequence>
<comment type="similarity">
    <text evidence="2 6">Belongs to the sodium:solute symporter (SSF) (TC 2.A.21) family.</text>
</comment>
<evidence type="ECO:0000256" key="5">
    <source>
        <dbReference type="ARBA" id="ARBA00023136"/>
    </source>
</evidence>
<feature type="transmembrane region" description="Helical" evidence="7">
    <location>
        <begin position="76"/>
        <end position="98"/>
    </location>
</feature>